<sequence length="187" mass="20145">MAIVWDAQLHQPQEIFRGHTSPIETLATLSTTVATASDGGVTRVWSALSGQEMHGYYFQNARPLRAAAFSSQGILAVSGDDGTIALWGDGRTCQRQVPAAFGVQCLDGAIHLRKHAHPVRALAFSLDGRWLASGGDDKQLIIWSIQTMKPLLVQPKQEPLTALAWSSSGNLLGGASGQHVTLWHIQI</sequence>
<dbReference type="Pfam" id="PF00400">
    <property type="entry name" value="WD40"/>
    <property type="match status" value="3"/>
</dbReference>
<evidence type="ECO:0000313" key="3">
    <source>
        <dbReference type="Proteomes" id="UP000287224"/>
    </source>
</evidence>
<dbReference type="Gene3D" id="2.130.10.10">
    <property type="entry name" value="YVTN repeat-like/Quinoprotein amine dehydrogenase"/>
    <property type="match status" value="2"/>
</dbReference>
<protein>
    <submittedName>
        <fullName evidence="2">Uncharacterized protein</fullName>
    </submittedName>
</protein>
<proteinExistence type="predicted"/>
<reference evidence="3" key="1">
    <citation type="submission" date="2018-12" db="EMBL/GenBank/DDBJ databases">
        <title>Tengunoibacter tsumagoiensis gen. nov., sp. nov., Dictyobacter kobayashii sp. nov., D. alpinus sp. nov., and D. joshuensis sp. nov. and description of Dictyobacteraceae fam. nov. within the order Ktedonobacterales isolated from Tengu-no-mugimeshi.</title>
        <authorList>
            <person name="Wang C.M."/>
            <person name="Zheng Y."/>
            <person name="Sakai Y."/>
            <person name="Toyoda A."/>
            <person name="Minakuchi Y."/>
            <person name="Abe K."/>
            <person name="Yokota A."/>
            <person name="Yabe S."/>
        </authorList>
    </citation>
    <scope>NUCLEOTIDE SEQUENCE [LARGE SCALE GENOMIC DNA]</scope>
    <source>
        <strain evidence="3">S-27</strain>
    </source>
</reference>
<dbReference type="PROSITE" id="PS50082">
    <property type="entry name" value="WD_REPEATS_2"/>
    <property type="match status" value="1"/>
</dbReference>
<dbReference type="PANTHER" id="PTHR19879">
    <property type="entry name" value="TRANSCRIPTION INITIATION FACTOR TFIID"/>
    <property type="match status" value="1"/>
</dbReference>
<name>A0A401ZQS7_9CHLR</name>
<feature type="repeat" description="WD" evidence="1">
    <location>
        <begin position="112"/>
        <end position="153"/>
    </location>
</feature>
<dbReference type="EMBL" id="BIFQ01000002">
    <property type="protein sequence ID" value="GCE09134.1"/>
    <property type="molecule type" value="Genomic_DNA"/>
</dbReference>
<keyword evidence="1" id="KW-0853">WD repeat</keyword>
<dbReference type="SMART" id="SM00320">
    <property type="entry name" value="WD40"/>
    <property type="match status" value="4"/>
</dbReference>
<keyword evidence="3" id="KW-1185">Reference proteome</keyword>
<dbReference type="PROSITE" id="PS50294">
    <property type="entry name" value="WD_REPEATS_REGION"/>
    <property type="match status" value="1"/>
</dbReference>
<gene>
    <name evidence="2" type="ORF">KDAU_64630</name>
</gene>
<dbReference type="PANTHER" id="PTHR19879:SF9">
    <property type="entry name" value="TRANSCRIPTION INITIATION FACTOR TFIID SUBUNIT 5"/>
    <property type="match status" value="1"/>
</dbReference>
<evidence type="ECO:0000256" key="1">
    <source>
        <dbReference type="PROSITE-ProRule" id="PRU00221"/>
    </source>
</evidence>
<dbReference type="InterPro" id="IPR015943">
    <property type="entry name" value="WD40/YVTN_repeat-like_dom_sf"/>
</dbReference>
<organism evidence="2 3">
    <name type="scientific">Dictyobacter aurantiacus</name>
    <dbReference type="NCBI Taxonomy" id="1936993"/>
    <lineage>
        <taxon>Bacteria</taxon>
        <taxon>Bacillati</taxon>
        <taxon>Chloroflexota</taxon>
        <taxon>Ktedonobacteria</taxon>
        <taxon>Ktedonobacterales</taxon>
        <taxon>Dictyobacteraceae</taxon>
        <taxon>Dictyobacter</taxon>
    </lineage>
</organism>
<comment type="caution">
    <text evidence="2">The sequence shown here is derived from an EMBL/GenBank/DDBJ whole genome shotgun (WGS) entry which is preliminary data.</text>
</comment>
<dbReference type="InterPro" id="IPR036322">
    <property type="entry name" value="WD40_repeat_dom_sf"/>
</dbReference>
<dbReference type="SUPFAM" id="SSF50978">
    <property type="entry name" value="WD40 repeat-like"/>
    <property type="match status" value="1"/>
</dbReference>
<dbReference type="AlphaFoldDB" id="A0A401ZQS7"/>
<dbReference type="InterPro" id="IPR001680">
    <property type="entry name" value="WD40_rpt"/>
</dbReference>
<evidence type="ECO:0000313" key="2">
    <source>
        <dbReference type="EMBL" id="GCE09134.1"/>
    </source>
</evidence>
<accession>A0A401ZQS7</accession>
<dbReference type="Proteomes" id="UP000287224">
    <property type="component" value="Unassembled WGS sequence"/>
</dbReference>